<reference evidence="2" key="1">
    <citation type="journal article" date="2022" name="bioRxiv">
        <title>Sequencing and chromosome-scale assembly of the giantPleurodeles waltlgenome.</title>
        <authorList>
            <person name="Brown T."/>
            <person name="Elewa A."/>
            <person name="Iarovenko S."/>
            <person name="Subramanian E."/>
            <person name="Araus A.J."/>
            <person name="Petzold A."/>
            <person name="Susuki M."/>
            <person name="Suzuki K.-i.T."/>
            <person name="Hayashi T."/>
            <person name="Toyoda A."/>
            <person name="Oliveira C."/>
            <person name="Osipova E."/>
            <person name="Leigh N.D."/>
            <person name="Simon A."/>
            <person name="Yun M.H."/>
        </authorList>
    </citation>
    <scope>NUCLEOTIDE SEQUENCE</scope>
    <source>
        <strain evidence="2">20211129_DDA</strain>
        <tissue evidence="2">Liver</tissue>
    </source>
</reference>
<gene>
    <name evidence="2" type="ORF">NDU88_012634</name>
</gene>
<comment type="caution">
    <text evidence="2">The sequence shown here is derived from an EMBL/GenBank/DDBJ whole genome shotgun (WGS) entry which is preliminary data.</text>
</comment>
<sequence>MGVPWSSAVIGDLSRPTLELERVMHRDPGEDPREEGTGSTTIRPEPERLQTFARGCKRLSTHLRSACASWASPRLSPASWLLPETLQHITLRYEKFLTCNLLLHAMCSSPKHCSIKKGALVFVPLHSELGPALEMVLGAQEGLFPDDGNYGASAENDVR</sequence>
<proteinExistence type="predicted"/>
<name>A0AAV7R3T1_PLEWA</name>
<dbReference type="EMBL" id="JANPWB010000010">
    <property type="protein sequence ID" value="KAJ1146357.1"/>
    <property type="molecule type" value="Genomic_DNA"/>
</dbReference>
<evidence type="ECO:0000313" key="2">
    <source>
        <dbReference type="EMBL" id="KAJ1146357.1"/>
    </source>
</evidence>
<feature type="region of interest" description="Disordered" evidence="1">
    <location>
        <begin position="23"/>
        <end position="45"/>
    </location>
</feature>
<accession>A0AAV7R3T1</accession>
<feature type="compositionally biased region" description="Basic and acidic residues" evidence="1">
    <location>
        <begin position="23"/>
        <end position="36"/>
    </location>
</feature>
<organism evidence="2 3">
    <name type="scientific">Pleurodeles waltl</name>
    <name type="common">Iberian ribbed newt</name>
    <dbReference type="NCBI Taxonomy" id="8319"/>
    <lineage>
        <taxon>Eukaryota</taxon>
        <taxon>Metazoa</taxon>
        <taxon>Chordata</taxon>
        <taxon>Craniata</taxon>
        <taxon>Vertebrata</taxon>
        <taxon>Euteleostomi</taxon>
        <taxon>Amphibia</taxon>
        <taxon>Batrachia</taxon>
        <taxon>Caudata</taxon>
        <taxon>Salamandroidea</taxon>
        <taxon>Salamandridae</taxon>
        <taxon>Pleurodelinae</taxon>
        <taxon>Pleurodeles</taxon>
    </lineage>
</organism>
<dbReference type="Proteomes" id="UP001066276">
    <property type="component" value="Chromosome 6"/>
</dbReference>
<dbReference type="AlphaFoldDB" id="A0AAV7R3T1"/>
<evidence type="ECO:0000313" key="3">
    <source>
        <dbReference type="Proteomes" id="UP001066276"/>
    </source>
</evidence>
<evidence type="ECO:0000256" key="1">
    <source>
        <dbReference type="SAM" id="MobiDB-lite"/>
    </source>
</evidence>
<keyword evidence="3" id="KW-1185">Reference proteome</keyword>
<protein>
    <submittedName>
        <fullName evidence="2">Uncharacterized protein</fullName>
    </submittedName>
</protein>